<feature type="domain" description="EthD" evidence="2">
    <location>
        <begin position="16"/>
        <end position="112"/>
    </location>
</feature>
<protein>
    <submittedName>
        <fullName evidence="3">EthD domain-domain-containing protein</fullName>
    </submittedName>
</protein>
<comment type="similarity">
    <text evidence="1">Belongs to the tpcK family.</text>
</comment>
<evidence type="ECO:0000256" key="1">
    <source>
        <dbReference type="ARBA" id="ARBA00005986"/>
    </source>
</evidence>
<dbReference type="OrthoDB" id="3454835at2759"/>
<proteinExistence type="inferred from homology"/>
<reference evidence="4" key="1">
    <citation type="submission" date="2016-02" db="EMBL/GenBank/DDBJ databases">
        <title>Draft genome sequence of Microdochium bolleyi, a fungal endophyte of beachgrass.</title>
        <authorList>
            <consortium name="DOE Joint Genome Institute"/>
            <person name="David A.S."/>
            <person name="May G."/>
            <person name="Haridas S."/>
            <person name="Lim J."/>
            <person name="Wang M."/>
            <person name="Labutti K."/>
            <person name="Lipzen A."/>
            <person name="Barry K."/>
            <person name="Grigoriev I.V."/>
        </authorList>
    </citation>
    <scope>NUCLEOTIDE SEQUENCE [LARGE SCALE GENOMIC DNA]</scope>
    <source>
        <strain evidence="4">J235TASD1</strain>
    </source>
</reference>
<dbReference type="InterPro" id="IPR009799">
    <property type="entry name" value="EthD_dom"/>
</dbReference>
<organism evidence="3 4">
    <name type="scientific">Microdochium bolleyi</name>
    <dbReference type="NCBI Taxonomy" id="196109"/>
    <lineage>
        <taxon>Eukaryota</taxon>
        <taxon>Fungi</taxon>
        <taxon>Dikarya</taxon>
        <taxon>Ascomycota</taxon>
        <taxon>Pezizomycotina</taxon>
        <taxon>Sordariomycetes</taxon>
        <taxon>Xylariomycetidae</taxon>
        <taxon>Xylariales</taxon>
        <taxon>Microdochiaceae</taxon>
        <taxon>Microdochium</taxon>
    </lineage>
</organism>
<dbReference type="InterPro" id="IPR011008">
    <property type="entry name" value="Dimeric_a/b-barrel"/>
</dbReference>
<evidence type="ECO:0000313" key="3">
    <source>
        <dbReference type="EMBL" id="KXJ87838.1"/>
    </source>
</evidence>
<sequence length="140" mass="16272">MSTEKLIRITTLIPRKKGMSQDDFYKHWATVHGPMVIDFMMRHGVVEYRQYHTTPETKALGEAMAKAMGRPLLEFDGISDAYVRDFVAFQEAFKDPEYTDKIQPDELAFIDVENLQMTIGYDYWVLENGKPVTEHARTFT</sequence>
<accession>A0A136ISI4</accession>
<dbReference type="STRING" id="196109.A0A136ISI4"/>
<keyword evidence="4" id="KW-1185">Reference proteome</keyword>
<dbReference type="EMBL" id="KQ964260">
    <property type="protein sequence ID" value="KXJ87838.1"/>
    <property type="molecule type" value="Genomic_DNA"/>
</dbReference>
<dbReference type="InParanoid" id="A0A136ISI4"/>
<evidence type="ECO:0000259" key="2">
    <source>
        <dbReference type="Pfam" id="PF07110"/>
    </source>
</evidence>
<dbReference type="AlphaFoldDB" id="A0A136ISI4"/>
<dbReference type="SUPFAM" id="SSF54909">
    <property type="entry name" value="Dimeric alpha+beta barrel"/>
    <property type="match status" value="1"/>
</dbReference>
<dbReference type="Pfam" id="PF07110">
    <property type="entry name" value="EthD"/>
    <property type="match status" value="1"/>
</dbReference>
<dbReference type="Proteomes" id="UP000070501">
    <property type="component" value="Unassembled WGS sequence"/>
</dbReference>
<dbReference type="GO" id="GO:0016491">
    <property type="term" value="F:oxidoreductase activity"/>
    <property type="evidence" value="ECO:0007669"/>
    <property type="project" value="InterPro"/>
</dbReference>
<name>A0A136ISI4_9PEZI</name>
<dbReference type="Gene3D" id="3.30.70.100">
    <property type="match status" value="1"/>
</dbReference>
<gene>
    <name evidence="3" type="ORF">Micbo1qcDRAFT_215015</name>
</gene>
<evidence type="ECO:0000313" key="4">
    <source>
        <dbReference type="Proteomes" id="UP000070501"/>
    </source>
</evidence>